<dbReference type="PANTHER" id="PTHR10161">
    <property type="entry name" value="TARTRATE-RESISTANT ACID PHOSPHATASE TYPE 5"/>
    <property type="match status" value="1"/>
</dbReference>
<evidence type="ECO:0000256" key="3">
    <source>
        <dbReference type="SAM" id="MobiDB-lite"/>
    </source>
</evidence>
<dbReference type="Proteomes" id="UP001189429">
    <property type="component" value="Unassembled WGS sequence"/>
</dbReference>
<evidence type="ECO:0000256" key="1">
    <source>
        <dbReference type="ARBA" id="ARBA00022729"/>
    </source>
</evidence>
<dbReference type="SUPFAM" id="SSF56300">
    <property type="entry name" value="Metallo-dependent phosphatases"/>
    <property type="match status" value="1"/>
</dbReference>
<proteinExistence type="predicted"/>
<protein>
    <recommendedName>
        <fullName evidence="4">Calcineurin-like phosphoesterase domain-containing protein</fullName>
    </recommendedName>
</protein>
<evidence type="ECO:0000313" key="5">
    <source>
        <dbReference type="EMBL" id="CAK0817368.1"/>
    </source>
</evidence>
<dbReference type="InterPro" id="IPR004843">
    <property type="entry name" value="Calcineurin-like_PHP"/>
</dbReference>
<dbReference type="Pfam" id="PF00149">
    <property type="entry name" value="Metallophos"/>
    <property type="match status" value="1"/>
</dbReference>
<feature type="domain" description="Calcineurin-like phosphoesterase" evidence="4">
    <location>
        <begin position="440"/>
        <end position="577"/>
    </location>
</feature>
<gene>
    <name evidence="5" type="ORF">PCOR1329_LOCUS20005</name>
</gene>
<dbReference type="Gene3D" id="3.60.21.10">
    <property type="match status" value="1"/>
</dbReference>
<accession>A0ABN9RHS4</accession>
<reference evidence="5" key="1">
    <citation type="submission" date="2023-10" db="EMBL/GenBank/DDBJ databases">
        <authorList>
            <person name="Chen Y."/>
            <person name="Shah S."/>
            <person name="Dougan E. K."/>
            <person name="Thang M."/>
            <person name="Chan C."/>
        </authorList>
    </citation>
    <scope>NUCLEOTIDE SEQUENCE [LARGE SCALE GENOMIC DNA]</scope>
</reference>
<evidence type="ECO:0000256" key="2">
    <source>
        <dbReference type="ARBA" id="ARBA00022801"/>
    </source>
</evidence>
<dbReference type="InterPro" id="IPR029052">
    <property type="entry name" value="Metallo-depent_PP-like"/>
</dbReference>
<keyword evidence="2" id="KW-0378">Hydrolase</keyword>
<evidence type="ECO:0000313" key="6">
    <source>
        <dbReference type="Proteomes" id="UP001189429"/>
    </source>
</evidence>
<feature type="compositionally biased region" description="Low complexity" evidence="3">
    <location>
        <begin position="774"/>
        <end position="787"/>
    </location>
</feature>
<evidence type="ECO:0000259" key="4">
    <source>
        <dbReference type="Pfam" id="PF00149"/>
    </source>
</evidence>
<comment type="caution">
    <text evidence="5">The sequence shown here is derived from an EMBL/GenBank/DDBJ whole genome shotgun (WGS) entry which is preliminary data.</text>
</comment>
<dbReference type="PANTHER" id="PTHR10161:SF14">
    <property type="entry name" value="TARTRATE-RESISTANT ACID PHOSPHATASE TYPE 5"/>
    <property type="match status" value="1"/>
</dbReference>
<keyword evidence="6" id="KW-1185">Reference proteome</keyword>
<feature type="region of interest" description="Disordered" evidence="3">
    <location>
        <begin position="744"/>
        <end position="787"/>
    </location>
</feature>
<dbReference type="InterPro" id="IPR051558">
    <property type="entry name" value="Metallophosphoesterase_PAP"/>
</dbReference>
<keyword evidence="1" id="KW-0732">Signal</keyword>
<organism evidence="5 6">
    <name type="scientific">Prorocentrum cordatum</name>
    <dbReference type="NCBI Taxonomy" id="2364126"/>
    <lineage>
        <taxon>Eukaryota</taxon>
        <taxon>Sar</taxon>
        <taxon>Alveolata</taxon>
        <taxon>Dinophyceae</taxon>
        <taxon>Prorocentrales</taxon>
        <taxon>Prorocentraceae</taxon>
        <taxon>Prorocentrum</taxon>
    </lineage>
</organism>
<sequence>MEAIAPAQAPPGGSVFSWSYSYVSRTALDTLLSDFENDLESAESKQFDKARRLVVSDISLQTADLRPLRSTVMVLGEFHVHDESAMFLAAPEIDKDLLTRPRRREHGRGWAGALRSNAQLDKIFISAQAWLLAQWNISAAVMAKPEELDGTGISGHGPAKARPDQRGFSPGADFLGNVALQLLYLREWAAPRPLSMKVHAVATLWRAAEETMGHWSMMWQCLQEKAKGSLPTVLRAQGVVRDFMPSWMTVRVNSFRATAKEFGEDHPLTATSPAPHDRPWARRAATAALVAGTAAALLAAAAPPGFTGSHAMARARVKDGVTVLQDLEGDAAAEAGQFDFSEGDPDAAGGDEVKDQNRQVEVNEPYAKLRLPPGIAADQRDVTQSTVNLPTSPTPLQGGEGCTSRFQIPPMPQLATDYNGAQLPDTCFSQPGGADGHFHVYLIGDWGGLPGPFGWNGSMKAPAPADHRSPEFPSHQRNFIWGADDCAQRNIAEQMAKMAAKNPPDYILNVGDNFYWGGINVKCGGHVSTVDDSTQQWQKVFEDVYVGDGIDGKQWLGVLGNHDFGGFMFVGGWDQAIHYTWMQGAPSTGRWVTPSLYYGAKVVYPDFSIDYLFIDTNNFDAWLPHAEERHNLCSRNHNPPNMEAMGSSTRGPAHAMIGIQTCYEAQPKGVEQAVWNGPSDGLLSHGPAMHIVDLIDNLVQQETSGVTSSWELLPGPRRKAADAKSPDRVHVRICPARVALPLASQNGRVPARDETPSPAPNHSDAVAKDGRQRAASASVTTDTAATHASYKLPRTRKALRAMGRHPDSRGVILLDGGFASSKGFPKQSEAIYNLTQFGDSRYLDSNCDAIHVHVPFYVERASTLARDRGFLDFYDYLFHHDIIGLRSRWRE</sequence>
<name>A0ABN9RHS4_9DINO</name>
<dbReference type="EMBL" id="CAUYUJ010006446">
    <property type="protein sequence ID" value="CAK0817368.1"/>
    <property type="molecule type" value="Genomic_DNA"/>
</dbReference>